<dbReference type="InterPro" id="IPR010852">
    <property type="entry name" value="ABATE"/>
</dbReference>
<organism evidence="2 3">
    <name type="scientific">Actinomadura alba</name>
    <dbReference type="NCBI Taxonomy" id="406431"/>
    <lineage>
        <taxon>Bacteria</taxon>
        <taxon>Bacillati</taxon>
        <taxon>Actinomycetota</taxon>
        <taxon>Actinomycetes</taxon>
        <taxon>Streptosporangiales</taxon>
        <taxon>Thermomonosporaceae</taxon>
        <taxon>Actinomadura</taxon>
    </lineage>
</organism>
<protein>
    <submittedName>
        <fullName evidence="2">ABATE domain-containing protein</fullName>
    </submittedName>
</protein>
<proteinExistence type="predicted"/>
<name>A0ABR7LMP0_9ACTN</name>
<accession>A0ABR7LMP0</accession>
<dbReference type="InterPro" id="IPR023286">
    <property type="entry name" value="ABATE_dom_sf"/>
</dbReference>
<dbReference type="Pfam" id="PF07336">
    <property type="entry name" value="ABATE"/>
    <property type="match status" value="1"/>
</dbReference>
<evidence type="ECO:0000313" key="2">
    <source>
        <dbReference type="EMBL" id="MBC6465673.1"/>
    </source>
</evidence>
<dbReference type="InterPro" id="IPR021005">
    <property type="entry name" value="Znf_CGNR"/>
</dbReference>
<dbReference type="Proteomes" id="UP000805614">
    <property type="component" value="Unassembled WGS sequence"/>
</dbReference>
<dbReference type="PANTHER" id="PTHR35525">
    <property type="entry name" value="BLL6575 PROTEIN"/>
    <property type="match status" value="1"/>
</dbReference>
<evidence type="ECO:0000313" key="3">
    <source>
        <dbReference type="Proteomes" id="UP000805614"/>
    </source>
</evidence>
<dbReference type="Pfam" id="PF11706">
    <property type="entry name" value="zf-CGNR"/>
    <property type="match status" value="1"/>
</dbReference>
<comment type="caution">
    <text evidence="2">The sequence shown here is derived from an EMBL/GenBank/DDBJ whole genome shotgun (WGS) entry which is preliminary data.</text>
</comment>
<evidence type="ECO:0000259" key="1">
    <source>
        <dbReference type="Pfam" id="PF11706"/>
    </source>
</evidence>
<gene>
    <name evidence="2" type="ORF">HKK74_09210</name>
</gene>
<dbReference type="PANTHER" id="PTHR35525:SF3">
    <property type="entry name" value="BLL6575 PROTEIN"/>
    <property type="match status" value="1"/>
</dbReference>
<feature type="domain" description="Zinc finger CGNR" evidence="1">
    <location>
        <begin position="157"/>
        <end position="199"/>
    </location>
</feature>
<keyword evidence="3" id="KW-1185">Reference proteome</keyword>
<reference evidence="2 3" key="1">
    <citation type="submission" date="2020-06" db="EMBL/GenBank/DDBJ databases">
        <title>Actinomadura xiongansis sp. nov., isolated from soil of Baiyangdian.</title>
        <authorList>
            <person name="Zhang X."/>
        </authorList>
    </citation>
    <scope>NUCLEOTIDE SEQUENCE [LARGE SCALE GENOMIC DNA]</scope>
    <source>
        <strain evidence="2 3">HBUM206468</strain>
    </source>
</reference>
<sequence>MSEGWIWDGGRPAVDLLNTLRDRMSGGRETLRTSADLSAWLAAAGLSGAGPAKAGPMAAGQVSAPVRATERDLLSARELRAAVDTAAFAVIEERPVPAGAVATINAMASGASLAPSLGLDAHGRPVLTRNAAAAVPTALAGIAVDAIGLLTDGELARLRVCAADDCGVRFVDRSPARNRQWCSMRRCGNRTKARRHYARGRD</sequence>
<dbReference type="Gene3D" id="1.10.3300.10">
    <property type="entry name" value="Jann2411-like domain"/>
    <property type="match status" value="1"/>
</dbReference>
<dbReference type="SUPFAM" id="SSF160904">
    <property type="entry name" value="Jann2411-like"/>
    <property type="match status" value="1"/>
</dbReference>
<dbReference type="EMBL" id="JABVEC010000005">
    <property type="protein sequence ID" value="MBC6465673.1"/>
    <property type="molecule type" value="Genomic_DNA"/>
</dbReference>